<evidence type="ECO:0000313" key="2">
    <source>
        <dbReference type="EMBL" id="MCM2465172.1"/>
    </source>
</evidence>
<reference evidence="2 3" key="1">
    <citation type="submission" date="2018-05" db="EMBL/GenBank/DDBJ databases">
        <title>Isolation and characterization of genus Methanoculleus species and their viruses from deep sea marine sediment offshore southwestern Taiwan.</title>
        <authorList>
            <person name="Wei W.-H."/>
            <person name="Chen W.-C."/>
            <person name="Lai M.-C."/>
            <person name="Chen S.-C."/>
        </authorList>
    </citation>
    <scope>NUCLEOTIDE SEQUENCE [LARGE SCALE GENOMIC DNA]</scope>
    <source>
        <strain evidence="2 3">CWC-02</strain>
    </source>
</reference>
<organism evidence="2 3">
    <name type="scientific">Methanoculleus oceani</name>
    <dbReference type="NCBI Taxonomy" id="2184756"/>
    <lineage>
        <taxon>Archaea</taxon>
        <taxon>Methanobacteriati</taxon>
        <taxon>Methanobacteriota</taxon>
        <taxon>Stenosarchaea group</taxon>
        <taxon>Methanomicrobia</taxon>
        <taxon>Methanomicrobiales</taxon>
        <taxon>Methanomicrobiaceae</taxon>
        <taxon>Methanoculleus</taxon>
    </lineage>
</organism>
<dbReference type="Proteomes" id="UP001523230">
    <property type="component" value="Unassembled WGS sequence"/>
</dbReference>
<keyword evidence="1" id="KW-0472">Membrane</keyword>
<evidence type="ECO:0000256" key="1">
    <source>
        <dbReference type="SAM" id="Phobius"/>
    </source>
</evidence>
<gene>
    <name evidence="2" type="ORF">DIC75_02360</name>
</gene>
<evidence type="ECO:0000313" key="3">
    <source>
        <dbReference type="Proteomes" id="UP001523230"/>
    </source>
</evidence>
<feature type="transmembrane region" description="Helical" evidence="1">
    <location>
        <begin position="23"/>
        <end position="52"/>
    </location>
</feature>
<keyword evidence="1" id="KW-1133">Transmembrane helix</keyword>
<sequence>MCGICPVYVETGGDCMEPDRKRLIVVGTLAFIGVVLLVAAVVFVCTALVALITGIDGLPQELTVEVVGEEDLQNASVIHLTDRDLKQHPVLASAIREASSDSNVVKSASVPMTGAECLVLTESCGVYTANAPILEYDGVYYATRVLIH</sequence>
<protein>
    <recommendedName>
        <fullName evidence="4">Archaeal Type IV pilin N-terminal domain-containing protein</fullName>
    </recommendedName>
</protein>
<proteinExistence type="predicted"/>
<accession>A0ABD4TC82</accession>
<comment type="caution">
    <text evidence="2">The sequence shown here is derived from an EMBL/GenBank/DDBJ whole genome shotgun (WGS) entry which is preliminary data.</text>
</comment>
<dbReference type="EMBL" id="QFDM01000001">
    <property type="protein sequence ID" value="MCM2465172.1"/>
    <property type="molecule type" value="Genomic_DNA"/>
</dbReference>
<evidence type="ECO:0008006" key="4">
    <source>
        <dbReference type="Google" id="ProtNLM"/>
    </source>
</evidence>
<dbReference type="AlphaFoldDB" id="A0ABD4TC82"/>
<keyword evidence="3" id="KW-1185">Reference proteome</keyword>
<keyword evidence="1" id="KW-0812">Transmembrane</keyword>
<name>A0ABD4TC82_9EURY</name>